<evidence type="ECO:0000256" key="5">
    <source>
        <dbReference type="ARBA" id="ARBA00023242"/>
    </source>
</evidence>
<keyword evidence="4" id="KW-0804">Transcription</keyword>
<dbReference type="EMBL" id="JBBWWR010000004">
    <property type="protein sequence ID" value="KAK8967797.1"/>
    <property type="molecule type" value="Genomic_DNA"/>
</dbReference>
<feature type="domain" description="NAC" evidence="6">
    <location>
        <begin position="15"/>
        <end position="173"/>
    </location>
</feature>
<sequence length="306" mass="34777">MAGMEGNQLLMSSHLPAGFRFHPTDQELINCYLNNKITDSLPSEWEIIADIDLYKFNPWELPERAFFGEREWFFFSPRERKYPNGVRPNRAAGTGYWKATGTDKPILAAGGTQCIGVKKALVFYVGKPPKGTKTEWVMNEYRLLDSMTARFQSQKQNCSMRLDDWVLCRVRQKGNFPAVARDEAAETSSTQHSVFTFTAKTEEKQTVMTNRTSHTEWCDNQILSRPMEAFEQGDIAGDHFYAVAQPPLSTQLTSPVSELMKRKMSLGVFDELMFLHPGKRLHCSADEVLSPADSVSVNQGFSEFYL</sequence>
<evidence type="ECO:0000256" key="3">
    <source>
        <dbReference type="ARBA" id="ARBA00023125"/>
    </source>
</evidence>
<reference evidence="7 8" key="1">
    <citation type="journal article" date="2022" name="Nat. Plants">
        <title>Genomes of leafy and leafless Platanthera orchids illuminate the evolution of mycoheterotrophy.</title>
        <authorList>
            <person name="Li M.H."/>
            <person name="Liu K.W."/>
            <person name="Li Z."/>
            <person name="Lu H.C."/>
            <person name="Ye Q.L."/>
            <person name="Zhang D."/>
            <person name="Wang J.Y."/>
            <person name="Li Y.F."/>
            <person name="Zhong Z.M."/>
            <person name="Liu X."/>
            <person name="Yu X."/>
            <person name="Liu D.K."/>
            <person name="Tu X.D."/>
            <person name="Liu B."/>
            <person name="Hao Y."/>
            <person name="Liao X.Y."/>
            <person name="Jiang Y.T."/>
            <person name="Sun W.H."/>
            <person name="Chen J."/>
            <person name="Chen Y.Q."/>
            <person name="Ai Y."/>
            <person name="Zhai J.W."/>
            <person name="Wu S.S."/>
            <person name="Zhou Z."/>
            <person name="Hsiao Y.Y."/>
            <person name="Wu W.L."/>
            <person name="Chen Y.Y."/>
            <person name="Lin Y.F."/>
            <person name="Hsu J.L."/>
            <person name="Li C.Y."/>
            <person name="Wang Z.W."/>
            <person name="Zhao X."/>
            <person name="Zhong W.Y."/>
            <person name="Ma X.K."/>
            <person name="Ma L."/>
            <person name="Huang J."/>
            <person name="Chen G.Z."/>
            <person name="Huang M.Z."/>
            <person name="Huang L."/>
            <person name="Peng D.H."/>
            <person name="Luo Y.B."/>
            <person name="Zou S.Q."/>
            <person name="Chen S.P."/>
            <person name="Lan S."/>
            <person name="Tsai W.C."/>
            <person name="Van de Peer Y."/>
            <person name="Liu Z.J."/>
        </authorList>
    </citation>
    <scope>NUCLEOTIDE SEQUENCE [LARGE SCALE GENOMIC DNA]</scope>
    <source>
        <strain evidence="7">Lor288</strain>
    </source>
</reference>
<dbReference type="InterPro" id="IPR003441">
    <property type="entry name" value="NAC-dom"/>
</dbReference>
<keyword evidence="2" id="KW-0805">Transcription regulation</keyword>
<dbReference type="SUPFAM" id="SSF101941">
    <property type="entry name" value="NAC domain"/>
    <property type="match status" value="1"/>
</dbReference>
<organism evidence="7 8">
    <name type="scientific">Platanthera guangdongensis</name>
    <dbReference type="NCBI Taxonomy" id="2320717"/>
    <lineage>
        <taxon>Eukaryota</taxon>
        <taxon>Viridiplantae</taxon>
        <taxon>Streptophyta</taxon>
        <taxon>Embryophyta</taxon>
        <taxon>Tracheophyta</taxon>
        <taxon>Spermatophyta</taxon>
        <taxon>Magnoliopsida</taxon>
        <taxon>Liliopsida</taxon>
        <taxon>Asparagales</taxon>
        <taxon>Orchidaceae</taxon>
        <taxon>Orchidoideae</taxon>
        <taxon>Orchideae</taxon>
        <taxon>Orchidinae</taxon>
        <taxon>Platanthera</taxon>
    </lineage>
</organism>
<dbReference type="InterPro" id="IPR036093">
    <property type="entry name" value="NAC_dom_sf"/>
</dbReference>
<comment type="caution">
    <text evidence="7">The sequence shown here is derived from an EMBL/GenBank/DDBJ whole genome shotgun (WGS) entry which is preliminary data.</text>
</comment>
<accession>A0ABR2MUC4</accession>
<keyword evidence="5" id="KW-0539">Nucleus</keyword>
<keyword evidence="3" id="KW-0238">DNA-binding</keyword>
<keyword evidence="8" id="KW-1185">Reference proteome</keyword>
<proteinExistence type="predicted"/>
<dbReference type="Gene3D" id="2.170.150.80">
    <property type="entry name" value="NAC domain"/>
    <property type="match status" value="1"/>
</dbReference>
<evidence type="ECO:0000256" key="4">
    <source>
        <dbReference type="ARBA" id="ARBA00023163"/>
    </source>
</evidence>
<evidence type="ECO:0000259" key="6">
    <source>
        <dbReference type="PROSITE" id="PS51005"/>
    </source>
</evidence>
<dbReference type="Proteomes" id="UP001412067">
    <property type="component" value="Unassembled WGS sequence"/>
</dbReference>
<dbReference type="PANTHER" id="PTHR31744">
    <property type="entry name" value="PROTEIN CUP-SHAPED COTYLEDON 2-RELATED"/>
    <property type="match status" value="1"/>
</dbReference>
<dbReference type="PROSITE" id="PS51005">
    <property type="entry name" value="NAC"/>
    <property type="match status" value="1"/>
</dbReference>
<gene>
    <name evidence="7" type="primary">NAC018</name>
    <name evidence="7" type="ORF">KSP40_PGU013124</name>
</gene>
<evidence type="ECO:0000256" key="2">
    <source>
        <dbReference type="ARBA" id="ARBA00023015"/>
    </source>
</evidence>
<evidence type="ECO:0000313" key="8">
    <source>
        <dbReference type="Proteomes" id="UP001412067"/>
    </source>
</evidence>
<comment type="subcellular location">
    <subcellularLocation>
        <location evidence="1">Nucleus</location>
    </subcellularLocation>
</comment>
<dbReference type="PANTHER" id="PTHR31744:SF233">
    <property type="entry name" value="NAC DOMAIN-CONTAINING PROTEIN 72-LIKE"/>
    <property type="match status" value="1"/>
</dbReference>
<name>A0ABR2MUC4_9ASPA</name>
<evidence type="ECO:0000256" key="1">
    <source>
        <dbReference type="ARBA" id="ARBA00004123"/>
    </source>
</evidence>
<evidence type="ECO:0000313" key="7">
    <source>
        <dbReference type="EMBL" id="KAK8967797.1"/>
    </source>
</evidence>
<dbReference type="Pfam" id="PF02365">
    <property type="entry name" value="NAM"/>
    <property type="match status" value="1"/>
</dbReference>
<protein>
    <submittedName>
        <fullName evidence="7">NAC domain-containing protein 18</fullName>
    </submittedName>
</protein>